<feature type="region of interest" description="Disordered" evidence="1">
    <location>
        <begin position="63"/>
        <end position="97"/>
    </location>
</feature>
<reference evidence="2" key="1">
    <citation type="submission" date="2018-05" db="EMBL/GenBank/DDBJ databases">
        <title>Draft genome of Mucuna pruriens seed.</title>
        <authorList>
            <person name="Nnadi N.E."/>
            <person name="Vos R."/>
            <person name="Hasami M.H."/>
            <person name="Devisetty U.K."/>
            <person name="Aguiy J.C."/>
        </authorList>
    </citation>
    <scope>NUCLEOTIDE SEQUENCE [LARGE SCALE GENOMIC DNA]</scope>
    <source>
        <strain evidence="2">JCA_2017</strain>
    </source>
</reference>
<dbReference type="Proteomes" id="UP000257109">
    <property type="component" value="Unassembled WGS sequence"/>
</dbReference>
<feature type="non-terminal residue" evidence="2">
    <location>
        <position position="1"/>
    </location>
</feature>
<evidence type="ECO:0000313" key="2">
    <source>
        <dbReference type="EMBL" id="RDX87032.1"/>
    </source>
</evidence>
<keyword evidence="3" id="KW-1185">Reference proteome</keyword>
<dbReference type="AlphaFoldDB" id="A0A371G903"/>
<comment type="caution">
    <text evidence="2">The sequence shown here is derived from an EMBL/GenBank/DDBJ whole genome shotgun (WGS) entry which is preliminary data.</text>
</comment>
<name>A0A371G903_MUCPR</name>
<protein>
    <submittedName>
        <fullName evidence="2">Uncharacterized protein</fullName>
    </submittedName>
</protein>
<proteinExistence type="predicted"/>
<evidence type="ECO:0000256" key="1">
    <source>
        <dbReference type="SAM" id="MobiDB-lite"/>
    </source>
</evidence>
<gene>
    <name evidence="2" type="ORF">CR513_31557</name>
</gene>
<dbReference type="EMBL" id="QJKJ01006353">
    <property type="protein sequence ID" value="RDX87032.1"/>
    <property type="molecule type" value="Genomic_DNA"/>
</dbReference>
<accession>A0A371G903</accession>
<sequence>RLSALSLDQAGLSLPGSSQLSLCRELLGQCRGESVLYISNSSSLHLAPIHNRTHCVLEKNDLGTHHQTLRSGKEIPQPTQHQVPQPAEANSEAMADS</sequence>
<organism evidence="2 3">
    <name type="scientific">Mucuna pruriens</name>
    <name type="common">Velvet bean</name>
    <name type="synonym">Dolichos pruriens</name>
    <dbReference type="NCBI Taxonomy" id="157652"/>
    <lineage>
        <taxon>Eukaryota</taxon>
        <taxon>Viridiplantae</taxon>
        <taxon>Streptophyta</taxon>
        <taxon>Embryophyta</taxon>
        <taxon>Tracheophyta</taxon>
        <taxon>Spermatophyta</taxon>
        <taxon>Magnoliopsida</taxon>
        <taxon>eudicotyledons</taxon>
        <taxon>Gunneridae</taxon>
        <taxon>Pentapetalae</taxon>
        <taxon>rosids</taxon>
        <taxon>fabids</taxon>
        <taxon>Fabales</taxon>
        <taxon>Fabaceae</taxon>
        <taxon>Papilionoideae</taxon>
        <taxon>50 kb inversion clade</taxon>
        <taxon>NPAAA clade</taxon>
        <taxon>indigoferoid/millettioid clade</taxon>
        <taxon>Phaseoleae</taxon>
        <taxon>Mucuna</taxon>
    </lineage>
</organism>
<evidence type="ECO:0000313" key="3">
    <source>
        <dbReference type="Proteomes" id="UP000257109"/>
    </source>
</evidence>